<evidence type="ECO:0000313" key="3">
    <source>
        <dbReference type="Proteomes" id="UP001248819"/>
    </source>
</evidence>
<dbReference type="EMBL" id="JAVRHP010000081">
    <property type="protein sequence ID" value="MDT0651092.1"/>
    <property type="molecule type" value="Genomic_DNA"/>
</dbReference>
<gene>
    <name evidence="2" type="ORF">RM529_13105</name>
</gene>
<feature type="compositionally biased region" description="Polar residues" evidence="1">
    <location>
        <begin position="19"/>
        <end position="35"/>
    </location>
</feature>
<name>A0ABU3CXK4_9FLAO</name>
<dbReference type="Proteomes" id="UP001248819">
    <property type="component" value="Unassembled WGS sequence"/>
</dbReference>
<proteinExistence type="predicted"/>
<protein>
    <submittedName>
        <fullName evidence="2">Uncharacterized protein</fullName>
    </submittedName>
</protein>
<comment type="caution">
    <text evidence="2">The sequence shown here is derived from an EMBL/GenBank/DDBJ whole genome shotgun (WGS) entry which is preliminary data.</text>
</comment>
<dbReference type="RefSeq" id="WP_311485232.1">
    <property type="nucleotide sequence ID" value="NZ_JAVRHP010000081.1"/>
</dbReference>
<feature type="region of interest" description="Disordered" evidence="1">
    <location>
        <begin position="15"/>
        <end position="35"/>
    </location>
</feature>
<evidence type="ECO:0000256" key="1">
    <source>
        <dbReference type="SAM" id="MobiDB-lite"/>
    </source>
</evidence>
<evidence type="ECO:0000313" key="2">
    <source>
        <dbReference type="EMBL" id="MDT0651092.1"/>
    </source>
</evidence>
<reference evidence="2 3" key="1">
    <citation type="submission" date="2023-09" db="EMBL/GenBank/DDBJ databases">
        <authorList>
            <person name="Rey-Velasco X."/>
        </authorList>
    </citation>
    <scope>NUCLEOTIDE SEQUENCE [LARGE SCALE GENOMIC DNA]</scope>
    <source>
        <strain evidence="2 3">F297</strain>
    </source>
</reference>
<sequence length="59" mass="6718">MIELAQTELELDIKKKTAPHNQLAQGKQRNSESYSMNQSGLLKKLYINMPDGKPYLIVV</sequence>
<organism evidence="2 3">
    <name type="scientific">Autumnicola edwardsiae</name>
    <dbReference type="NCBI Taxonomy" id="3075594"/>
    <lineage>
        <taxon>Bacteria</taxon>
        <taxon>Pseudomonadati</taxon>
        <taxon>Bacteroidota</taxon>
        <taxon>Flavobacteriia</taxon>
        <taxon>Flavobacteriales</taxon>
        <taxon>Flavobacteriaceae</taxon>
        <taxon>Autumnicola</taxon>
    </lineage>
</organism>
<accession>A0ABU3CXK4</accession>
<keyword evidence="3" id="KW-1185">Reference proteome</keyword>